<sequence>MAEKDANKLELLEFTERLAKLKTDNLATFFMEFDKIYQDVMERKQTLEEEVLVEEEKIPEMKKQIRENLEKIEVAKKELIEAGDETTKMLLNGREKLAKELPEVAKTLDKILVQKKDLKILLFSKEFRTLNEKCKLMIDSKSFAEFRNCFEQLSKLSETSENFVFEIEKSFKKEFENKRMFFVKLLKKVLFDKFTSLKFPFEMAVDYQFVKPELEFITEILHCLHVLFKFGEDEETILQIVFEEFVKRFHFHFYGDKPTNSDSKPEWFFAEISAWISANIPFMEGHLQPLFIEIGEAEVLVTEEFIESLVRLASEKVHLMLSKPKFVNDYRLLSHLVDETVIFEKELSDVYLYPESSPHVISELCQDDVLQHWMRMEENTISVGIDSILSDPNAYENRFKDAVDVDEHLVPNFADAFVILMQAMTERYRSIPDDRIQCKFLKLQLVIFDEFRSQMVAISQALDTPLTKPNPQLLNAFWYISTVMDEWSASSEFIRLQSFLQNGPLPIKGTFDEQSGLYKHFWRQKARELTQYFAFLIAEELDVYSRIRWSKIENPKPTEISPQFLPFLSKVKELIEKLNEEISIRWSKIENPKPTEISPQFLSFLSKVKELIEKLNEEISSTSVTTLYLLTNDEIWNVLEKIVSQTNFHYRGAAQMLFDFTSGLIPTLEAVYHWPKTTVANGILSLKCVEVLNTLKLLSLPSPTAVLLKEEVIRNPEQMLEEKLEPFHVSGLTKQRVLEIFQQRCDMNLMI</sequence>
<organism evidence="1 2">
    <name type="scientific">Panagrolaimus sp. JU765</name>
    <dbReference type="NCBI Taxonomy" id="591449"/>
    <lineage>
        <taxon>Eukaryota</taxon>
        <taxon>Metazoa</taxon>
        <taxon>Ecdysozoa</taxon>
        <taxon>Nematoda</taxon>
        <taxon>Chromadorea</taxon>
        <taxon>Rhabditida</taxon>
        <taxon>Tylenchina</taxon>
        <taxon>Panagrolaimomorpha</taxon>
        <taxon>Panagrolaimoidea</taxon>
        <taxon>Panagrolaimidae</taxon>
        <taxon>Panagrolaimus</taxon>
    </lineage>
</organism>
<evidence type="ECO:0000313" key="2">
    <source>
        <dbReference type="WBParaSite" id="JU765_v2.g7025.t1"/>
    </source>
</evidence>
<reference evidence="2" key="1">
    <citation type="submission" date="2022-11" db="UniProtKB">
        <authorList>
            <consortium name="WormBaseParasite"/>
        </authorList>
    </citation>
    <scope>IDENTIFICATION</scope>
</reference>
<dbReference type="Proteomes" id="UP000887576">
    <property type="component" value="Unplaced"/>
</dbReference>
<proteinExistence type="predicted"/>
<protein>
    <submittedName>
        <fullName evidence="2">RAD50-interacting protein 1</fullName>
    </submittedName>
</protein>
<accession>A0AC34RHG4</accession>
<name>A0AC34RHG4_9BILA</name>
<evidence type="ECO:0000313" key="1">
    <source>
        <dbReference type="Proteomes" id="UP000887576"/>
    </source>
</evidence>
<dbReference type="WBParaSite" id="JU765_v2.g7025.t1">
    <property type="protein sequence ID" value="JU765_v2.g7025.t1"/>
    <property type="gene ID" value="JU765_v2.g7025"/>
</dbReference>